<organism evidence="1 2">
    <name type="scientific">Candidatus Methylacidithermus pantelleriae</name>
    <dbReference type="NCBI Taxonomy" id="2744239"/>
    <lineage>
        <taxon>Bacteria</taxon>
        <taxon>Pseudomonadati</taxon>
        <taxon>Verrucomicrobiota</taxon>
        <taxon>Methylacidiphilae</taxon>
        <taxon>Methylacidiphilales</taxon>
        <taxon>Methylacidiphilaceae</taxon>
        <taxon>Candidatus Methylacidithermus</taxon>
    </lineage>
</organism>
<accession>A0A8J2BRU0</accession>
<name>A0A8J2BRU0_9BACT</name>
<proteinExistence type="predicted"/>
<evidence type="ECO:0008006" key="3">
    <source>
        <dbReference type="Google" id="ProtNLM"/>
    </source>
</evidence>
<evidence type="ECO:0000313" key="1">
    <source>
        <dbReference type="EMBL" id="CAF0694780.1"/>
    </source>
</evidence>
<dbReference type="EMBL" id="CAJNOB010000009">
    <property type="protein sequence ID" value="CAF0694780.1"/>
    <property type="molecule type" value="Genomic_DNA"/>
</dbReference>
<dbReference type="AlphaFoldDB" id="A0A8J2BRU0"/>
<gene>
    <name evidence="1" type="ORF">MPNT_170065</name>
</gene>
<sequence length="102" mass="11213">MVSDFLRLEVLPKPTFHKRTQEVQFMNAVLGNAAENVSSDSKVTEKAIKLASVYDVAPMDALHIGAAMTAKVDEFVTLEKPTKPICKVSEIKVRSLHTDIDG</sequence>
<dbReference type="Proteomes" id="UP000663859">
    <property type="component" value="Unassembled WGS sequence"/>
</dbReference>
<keyword evidence="2" id="KW-1185">Reference proteome</keyword>
<evidence type="ECO:0000313" key="2">
    <source>
        <dbReference type="Proteomes" id="UP000663859"/>
    </source>
</evidence>
<comment type="caution">
    <text evidence="1">The sequence shown here is derived from an EMBL/GenBank/DDBJ whole genome shotgun (WGS) entry which is preliminary data.</text>
</comment>
<reference evidence="1" key="1">
    <citation type="submission" date="2021-02" db="EMBL/GenBank/DDBJ databases">
        <authorList>
            <person name="Cremers G."/>
            <person name="Picone N."/>
        </authorList>
    </citation>
    <scope>NUCLEOTIDE SEQUENCE</scope>
    <source>
        <strain evidence="1">PQ17</strain>
    </source>
</reference>
<protein>
    <recommendedName>
        <fullName evidence="3">PIN domain-containing protein</fullName>
    </recommendedName>
</protein>